<dbReference type="GO" id="GO:0005634">
    <property type="term" value="C:nucleus"/>
    <property type="evidence" value="ECO:0007669"/>
    <property type="project" value="UniProtKB-SubCell"/>
</dbReference>
<proteinExistence type="evidence at transcript level"/>
<keyword evidence="2" id="KW-0479">Metal-binding</keyword>
<dbReference type="GO" id="GO:0003677">
    <property type="term" value="F:DNA binding"/>
    <property type="evidence" value="ECO:0007669"/>
    <property type="project" value="UniProtKB-KW"/>
</dbReference>
<evidence type="ECO:0000259" key="11">
    <source>
        <dbReference type="PROSITE" id="PS51141"/>
    </source>
</evidence>
<evidence type="ECO:0000256" key="10">
    <source>
        <dbReference type="SAM" id="MobiDB-lite"/>
    </source>
</evidence>
<evidence type="ECO:0000256" key="7">
    <source>
        <dbReference type="ARBA" id="ARBA00023163"/>
    </source>
</evidence>
<dbReference type="InterPro" id="IPR044817">
    <property type="entry name" value="SBP-like"/>
</dbReference>
<keyword evidence="6" id="KW-0238">DNA-binding</keyword>
<evidence type="ECO:0000256" key="2">
    <source>
        <dbReference type="ARBA" id="ARBA00022723"/>
    </source>
</evidence>
<dbReference type="InterPro" id="IPR004333">
    <property type="entry name" value="SBP_dom"/>
</dbReference>
<evidence type="ECO:0000256" key="9">
    <source>
        <dbReference type="PROSITE-ProRule" id="PRU00470"/>
    </source>
</evidence>
<evidence type="ECO:0000313" key="12">
    <source>
        <dbReference type="EMBL" id="QMV47675.1"/>
    </source>
</evidence>
<dbReference type="AlphaFoldDB" id="A0A7G5CEJ7"/>
<evidence type="ECO:0000256" key="1">
    <source>
        <dbReference type="ARBA" id="ARBA00004123"/>
    </source>
</evidence>
<feature type="region of interest" description="Disordered" evidence="10">
    <location>
        <begin position="153"/>
        <end position="173"/>
    </location>
</feature>
<name>A0A7G5CEJ7_PAESU</name>
<sequence>MDWNLMASAWDLPELVREEDTPLAALVGSSSLRMHKNKGDFSVDLKLGRLGDLGDKSVSKLKDPKASTAVSSPSGPSKKARTLTLHVSCLVDGCTADLSKCRDYHRRHRVCERHSKTPTVTVRGEEQRFCQQCSRFHSLGEFDDVKRSCRKRLDGHNRRRRKPQQPPLRMNSGNILSNYQGFEYNRHQQLQDIKPACLPGPSFSYVYNGGNERFMQSNDLKMGKRTTPHEAPSVCQPLLHSLSSPESFRGNHKMLSSNGLYQSVDSDCALSLLSTHPKQSSGGFGLNNMLQSNVSLPPTRPILDSGLHFNNMAQYSCSLGMAGEPVDLIPGGSNNANMQRGGMFHGWPNGIPKNFHFLGSS</sequence>
<dbReference type="GO" id="GO:0008270">
    <property type="term" value="F:zinc ion binding"/>
    <property type="evidence" value="ECO:0007669"/>
    <property type="project" value="UniProtKB-KW"/>
</dbReference>
<dbReference type="EMBL" id="MT239469">
    <property type="protein sequence ID" value="QMV47675.1"/>
    <property type="molecule type" value="mRNA"/>
</dbReference>
<dbReference type="PANTHER" id="PTHR31251">
    <property type="entry name" value="SQUAMOSA PROMOTER-BINDING-LIKE PROTEIN 4"/>
    <property type="match status" value="1"/>
</dbReference>
<feature type="compositionally biased region" description="Basic and acidic residues" evidence="10">
    <location>
        <begin position="56"/>
        <end position="65"/>
    </location>
</feature>
<evidence type="ECO:0000256" key="3">
    <source>
        <dbReference type="ARBA" id="ARBA00022771"/>
    </source>
</evidence>
<dbReference type="Gene3D" id="4.10.1100.10">
    <property type="entry name" value="Transcription factor, SBP-box domain"/>
    <property type="match status" value="1"/>
</dbReference>
<evidence type="ECO:0000256" key="8">
    <source>
        <dbReference type="ARBA" id="ARBA00023242"/>
    </source>
</evidence>
<dbReference type="InterPro" id="IPR036893">
    <property type="entry name" value="SBP_sf"/>
</dbReference>
<reference evidence="12" key="1">
    <citation type="journal article" date="2020" name="Plant Cell">
        <title>Molecular characterization and expression analysis of the SQUAMOSA PROMOTER BINDING PROTEIN-LIKE gene family in Paeonia suffruticosa.</title>
        <authorList>
            <person name="Wang S."/>
            <person name="Ren X."/>
            <person name="Xue J."/>
            <person name="Xue Y."/>
            <person name="Cheng X."/>
            <person name="Hou X."/>
            <person name="Zhang X."/>
        </authorList>
    </citation>
    <scope>NUCLEOTIDE SEQUENCE</scope>
</reference>
<organism evidence="12">
    <name type="scientific">Paeonia suffruticosa</name>
    <name type="common">Tree peony</name>
    <name type="synonym">Paeonia moutan</name>
    <dbReference type="NCBI Taxonomy" id="45171"/>
    <lineage>
        <taxon>Eukaryota</taxon>
        <taxon>Viridiplantae</taxon>
        <taxon>Streptophyta</taxon>
        <taxon>Embryophyta</taxon>
        <taxon>Tracheophyta</taxon>
        <taxon>Spermatophyta</taxon>
        <taxon>Magnoliopsida</taxon>
        <taxon>eudicotyledons</taxon>
        <taxon>Gunneridae</taxon>
        <taxon>Pentapetalae</taxon>
        <taxon>Saxifragales</taxon>
        <taxon>Paeoniaceae</taxon>
        <taxon>Paeonia</taxon>
    </lineage>
</organism>
<dbReference type="PANTHER" id="PTHR31251:SF207">
    <property type="entry name" value="SQUAMOSA PROMOTER-BINDING-LIKE PROTEIN 13A-RELATED"/>
    <property type="match status" value="1"/>
</dbReference>
<keyword evidence="7" id="KW-0804">Transcription</keyword>
<dbReference type="PROSITE" id="PS51141">
    <property type="entry name" value="ZF_SBP"/>
    <property type="match status" value="1"/>
</dbReference>
<keyword evidence="3 9" id="KW-0863">Zinc-finger</keyword>
<comment type="subcellular location">
    <subcellularLocation>
        <location evidence="1">Nucleus</location>
    </subcellularLocation>
</comment>
<gene>
    <name evidence="12" type="primary">SPL13</name>
</gene>
<keyword evidence="8" id="KW-0539">Nucleus</keyword>
<keyword evidence="4" id="KW-0862">Zinc</keyword>
<dbReference type="FunFam" id="4.10.1100.10:FF:000001">
    <property type="entry name" value="Squamosa promoter-binding-like protein 14"/>
    <property type="match status" value="1"/>
</dbReference>
<feature type="region of interest" description="Disordered" evidence="10">
    <location>
        <begin position="56"/>
        <end position="78"/>
    </location>
</feature>
<evidence type="ECO:0000256" key="5">
    <source>
        <dbReference type="ARBA" id="ARBA00023015"/>
    </source>
</evidence>
<dbReference type="SUPFAM" id="SSF103612">
    <property type="entry name" value="SBT domain"/>
    <property type="match status" value="1"/>
</dbReference>
<evidence type="ECO:0000256" key="6">
    <source>
        <dbReference type="ARBA" id="ARBA00023125"/>
    </source>
</evidence>
<keyword evidence="5" id="KW-0805">Transcription regulation</keyword>
<feature type="domain" description="SBP-type" evidence="11">
    <location>
        <begin position="86"/>
        <end position="163"/>
    </location>
</feature>
<dbReference type="Pfam" id="PF03110">
    <property type="entry name" value="SBP"/>
    <property type="match status" value="1"/>
</dbReference>
<evidence type="ECO:0000256" key="4">
    <source>
        <dbReference type="ARBA" id="ARBA00022833"/>
    </source>
</evidence>
<accession>A0A7G5CEJ7</accession>
<protein>
    <submittedName>
        <fullName evidence="12">Squamosa-binding protein-like 13</fullName>
    </submittedName>
</protein>